<accession>A0A811TAX9</accession>
<proteinExistence type="predicted"/>
<keyword evidence="1" id="KW-0472">Membrane</keyword>
<organism evidence="2 4">
    <name type="scientific">Candidatus Argoarchaeum ethanivorans</name>
    <dbReference type="NCBI Taxonomy" id="2608793"/>
    <lineage>
        <taxon>Archaea</taxon>
        <taxon>Methanobacteriati</taxon>
        <taxon>Methanobacteriota</taxon>
        <taxon>Stenosarchaea group</taxon>
        <taxon>Methanomicrobia</taxon>
        <taxon>Methanosarcinales</taxon>
        <taxon>Methanosarcinales incertae sedis</taxon>
        <taxon>GOM Arc I cluster</taxon>
        <taxon>Candidatus Argoarchaeum</taxon>
    </lineage>
</organism>
<keyword evidence="1" id="KW-0812">Transmembrane</keyword>
<feature type="transmembrane region" description="Helical" evidence="1">
    <location>
        <begin position="7"/>
        <end position="23"/>
    </location>
</feature>
<dbReference type="EMBL" id="CAJHIP010000013">
    <property type="protein sequence ID" value="CAD6492918.1"/>
    <property type="molecule type" value="Genomic_DNA"/>
</dbReference>
<protein>
    <submittedName>
        <fullName evidence="2">Uncharacterized protein</fullName>
    </submittedName>
</protein>
<gene>
    <name evidence="3" type="ORF">EMLJLAPB_01233</name>
    <name evidence="2" type="ORF">FFODKBPE_00392</name>
</gene>
<dbReference type="Proteomes" id="UP000603056">
    <property type="component" value="Unassembled WGS sequence"/>
</dbReference>
<name>A0A811TAX9_9EURY</name>
<feature type="transmembrane region" description="Helical" evidence="1">
    <location>
        <begin position="29"/>
        <end position="50"/>
    </location>
</feature>
<evidence type="ECO:0000313" key="4">
    <source>
        <dbReference type="Proteomes" id="UP000603056"/>
    </source>
</evidence>
<dbReference type="AlphaFoldDB" id="A0A811TAX9"/>
<dbReference type="EMBL" id="CAJHIS010000069">
    <property type="protein sequence ID" value="CAD6495141.1"/>
    <property type="molecule type" value="Genomic_DNA"/>
</dbReference>
<evidence type="ECO:0000256" key="1">
    <source>
        <dbReference type="SAM" id="Phobius"/>
    </source>
</evidence>
<reference evidence="2" key="1">
    <citation type="submission" date="2020-10" db="EMBL/GenBank/DDBJ databases">
        <authorList>
            <person name="Hahn C.J."/>
            <person name="Laso-Perez R."/>
            <person name="Vulcano F."/>
            <person name="Vaziourakis K.-M."/>
            <person name="Stokke R."/>
            <person name="Steen I.H."/>
            <person name="Teske A."/>
            <person name="Boetius A."/>
            <person name="Liebeke M."/>
            <person name="Amann R."/>
            <person name="Knittel K."/>
        </authorList>
    </citation>
    <scope>NUCLEOTIDE SEQUENCE</scope>
    <source>
        <strain evidence="3">Gfbio:e3339647-f889-4370-9287-4fb5cb688e4c:AG392D22_GoMArc1</strain>
        <strain evidence="2">Gfbio:e3339647-f889-4370-9287-4fb5cb688e4c:AG394J04_GoMArc1</strain>
    </source>
</reference>
<evidence type="ECO:0000313" key="3">
    <source>
        <dbReference type="EMBL" id="CAD6495141.1"/>
    </source>
</evidence>
<dbReference type="Proteomes" id="UP000634805">
    <property type="component" value="Unassembled WGS sequence"/>
</dbReference>
<comment type="caution">
    <text evidence="2">The sequence shown here is derived from an EMBL/GenBank/DDBJ whole genome shotgun (WGS) entry which is preliminary data.</text>
</comment>
<evidence type="ECO:0000313" key="2">
    <source>
        <dbReference type="EMBL" id="CAD6492918.1"/>
    </source>
</evidence>
<sequence>MDNSIKTAVLIISAIVGIVVNRTDLPPLIMYGSFVFLGIAAVLVMWHFIVRQIINPSKNWRETRKNNKIAKRFLKEFKDNNFMDGFKFFIARSSDKYTKPYTFHFVI</sequence>
<keyword evidence="1" id="KW-1133">Transmembrane helix</keyword>